<evidence type="ECO:0000313" key="2">
    <source>
        <dbReference type="Proteomes" id="UP000285794"/>
    </source>
</evidence>
<dbReference type="AlphaFoldDB" id="A0A425Y3T9"/>
<dbReference type="RefSeq" id="WP_125029932.1">
    <property type="nucleotide sequence ID" value="NZ_JAPXVP010000004.1"/>
</dbReference>
<protein>
    <submittedName>
        <fullName evidence="1">Uncharacterized protein</fullName>
    </submittedName>
</protein>
<organism evidence="1 2">
    <name type="scientific">Ancylomarina euxinus</name>
    <dbReference type="NCBI Taxonomy" id="2283627"/>
    <lineage>
        <taxon>Bacteria</taxon>
        <taxon>Pseudomonadati</taxon>
        <taxon>Bacteroidota</taxon>
        <taxon>Bacteroidia</taxon>
        <taxon>Marinilabiliales</taxon>
        <taxon>Marinifilaceae</taxon>
        <taxon>Ancylomarina</taxon>
    </lineage>
</organism>
<comment type="caution">
    <text evidence="1">The sequence shown here is derived from an EMBL/GenBank/DDBJ whole genome shotgun (WGS) entry which is preliminary data.</text>
</comment>
<accession>A0A425Y3T9</accession>
<gene>
    <name evidence="1" type="ORF">DWB61_05695</name>
</gene>
<dbReference type="OrthoDB" id="638838at2"/>
<reference evidence="1 2" key="1">
    <citation type="submission" date="2018-07" db="EMBL/GenBank/DDBJ databases">
        <title>Draft genome sequence of Ancylomarina sp. M1P.</title>
        <authorList>
            <person name="Yadav S."/>
            <person name="Villanueva L."/>
            <person name="Damste J.S.S."/>
        </authorList>
    </citation>
    <scope>NUCLEOTIDE SEQUENCE [LARGE SCALE GENOMIC DNA]</scope>
    <source>
        <strain evidence="1 2">M1P</strain>
    </source>
</reference>
<dbReference type="EMBL" id="QQWG01000004">
    <property type="protein sequence ID" value="RRG22933.1"/>
    <property type="molecule type" value="Genomic_DNA"/>
</dbReference>
<evidence type="ECO:0000313" key="1">
    <source>
        <dbReference type="EMBL" id="RRG22933.1"/>
    </source>
</evidence>
<sequence length="499" mass="57921">MRRQTLHKEILGIQDLESFDAFQYFEKRLSSVLETHLYESSPVHLLSHEEKQMIFSLLWYVRSPQRALENAISDSDLKNIGEEYHQIIRKFRIIHEGKEIALLDYNILAAFYHVIYHGIKNIKRTSFLKENFAISILEGVSMLKSVPNMYTACFSMLISRLNNVRKQYYSFEMLHSDGQGNLSMTLTPVLSIYWARQESMMIHRAFRSVYKVPNPQISTNINWLKVPREKLESHYSGNTNEFNLYIQTHALNQIQECLDIFDQQALNDIVSFNLRHIKAFEIYKGNLLLPILVCHIKVGYLVCDIIDDRLVARTFRFILHNNTPVGDSLLENHINSSFSITSCHIDKLSLLFKVEDEVILNLYQDAGLEDLFRLKNYNLMIDAMQEANYKEFLSYIKQGEEAELSVASVNQEDLTLQDYSLVKLLGLLILNSLGLIVAQVMKFFYSLANTFKGIGKQNADLNGELEKQRTIDLSNAKLLMRKELDVVHVKSETYEEQMS</sequence>
<name>A0A425Y3T9_9BACT</name>
<proteinExistence type="predicted"/>
<dbReference type="Proteomes" id="UP000285794">
    <property type="component" value="Unassembled WGS sequence"/>
</dbReference>
<keyword evidence="2" id="KW-1185">Reference proteome</keyword>